<name>A0A0J6GH90_PSEDM</name>
<dbReference type="PATRIC" id="fig|882211.3.peg.630"/>
<evidence type="ECO:0000313" key="2">
    <source>
        <dbReference type="Proteomes" id="UP000183613"/>
    </source>
</evidence>
<gene>
    <name evidence="1" type="ORF">SAMN04489800_2425</name>
</gene>
<keyword evidence="2" id="KW-1185">Reference proteome</keyword>
<protein>
    <submittedName>
        <fullName evidence="1">Uncharacterized protein</fullName>
    </submittedName>
</protein>
<sequence length="71" mass="7612">MVAAFGSGYRIGLYILQIVFRVLLGPLKPITRPLTMFHAHLGDRCVAAIVITFGGFQGGSQGLPLLRKSVA</sequence>
<organism evidence="1 2">
    <name type="scientific">Pseudomonas deceptionensis</name>
    <dbReference type="NCBI Taxonomy" id="882211"/>
    <lineage>
        <taxon>Bacteria</taxon>
        <taxon>Pseudomonadati</taxon>
        <taxon>Pseudomonadota</taxon>
        <taxon>Gammaproteobacteria</taxon>
        <taxon>Pseudomonadales</taxon>
        <taxon>Pseudomonadaceae</taxon>
        <taxon>Pseudomonas</taxon>
    </lineage>
</organism>
<dbReference type="Proteomes" id="UP000183613">
    <property type="component" value="Unassembled WGS sequence"/>
</dbReference>
<proteinExistence type="predicted"/>
<accession>A0A0J6GH90</accession>
<dbReference type="EMBL" id="FNUD01000002">
    <property type="protein sequence ID" value="SEE84730.1"/>
    <property type="molecule type" value="Genomic_DNA"/>
</dbReference>
<evidence type="ECO:0000313" key="1">
    <source>
        <dbReference type="EMBL" id="SEE84730.1"/>
    </source>
</evidence>
<comment type="caution">
    <text evidence="1">The sequence shown here is derived from an EMBL/GenBank/DDBJ whole genome shotgun (WGS) entry which is preliminary data.</text>
</comment>
<dbReference type="AlphaFoldDB" id="A0A0J6GH90"/>
<reference evidence="1" key="1">
    <citation type="submission" date="2016-10" db="EMBL/GenBank/DDBJ databases">
        <authorList>
            <person name="Varghese N."/>
            <person name="Submissions S."/>
        </authorList>
    </citation>
    <scope>NUCLEOTIDE SEQUENCE [LARGE SCALE GENOMIC DNA]</scope>
    <source>
        <strain evidence="1">LMG 25555</strain>
    </source>
</reference>